<organism evidence="2 3">
    <name type="scientific">Araneus ventricosus</name>
    <name type="common">Orbweaver spider</name>
    <name type="synonym">Epeira ventricosa</name>
    <dbReference type="NCBI Taxonomy" id="182803"/>
    <lineage>
        <taxon>Eukaryota</taxon>
        <taxon>Metazoa</taxon>
        <taxon>Ecdysozoa</taxon>
        <taxon>Arthropoda</taxon>
        <taxon>Chelicerata</taxon>
        <taxon>Arachnida</taxon>
        <taxon>Araneae</taxon>
        <taxon>Araneomorphae</taxon>
        <taxon>Entelegynae</taxon>
        <taxon>Araneoidea</taxon>
        <taxon>Araneidae</taxon>
        <taxon>Araneus</taxon>
    </lineage>
</organism>
<protein>
    <submittedName>
        <fullName evidence="2">Uncharacterized protein</fullName>
    </submittedName>
</protein>
<evidence type="ECO:0000313" key="3">
    <source>
        <dbReference type="Proteomes" id="UP000499080"/>
    </source>
</evidence>
<dbReference type="Proteomes" id="UP000499080">
    <property type="component" value="Unassembled WGS sequence"/>
</dbReference>
<feature type="compositionally biased region" description="Basic and acidic residues" evidence="1">
    <location>
        <begin position="1"/>
        <end position="12"/>
    </location>
</feature>
<reference evidence="2 3" key="1">
    <citation type="journal article" date="2019" name="Sci. Rep.">
        <title>Orb-weaving spider Araneus ventricosus genome elucidates the spidroin gene catalogue.</title>
        <authorList>
            <person name="Kono N."/>
            <person name="Nakamura H."/>
            <person name="Ohtoshi R."/>
            <person name="Moran D.A.P."/>
            <person name="Shinohara A."/>
            <person name="Yoshida Y."/>
            <person name="Fujiwara M."/>
            <person name="Mori M."/>
            <person name="Tomita M."/>
            <person name="Arakawa K."/>
        </authorList>
    </citation>
    <scope>NUCLEOTIDE SEQUENCE [LARGE SCALE GENOMIC DNA]</scope>
</reference>
<name>A0A4Y2KRW6_ARAVE</name>
<dbReference type="EMBL" id="BGPR01004934">
    <property type="protein sequence ID" value="GBN05018.1"/>
    <property type="molecule type" value="Genomic_DNA"/>
</dbReference>
<accession>A0A4Y2KRW6</accession>
<feature type="region of interest" description="Disordered" evidence="1">
    <location>
        <begin position="1"/>
        <end position="32"/>
    </location>
</feature>
<gene>
    <name evidence="2" type="ORF">AVEN_164095_1</name>
</gene>
<proteinExistence type="predicted"/>
<evidence type="ECO:0000313" key="2">
    <source>
        <dbReference type="EMBL" id="GBN05018.1"/>
    </source>
</evidence>
<evidence type="ECO:0000256" key="1">
    <source>
        <dbReference type="SAM" id="MobiDB-lite"/>
    </source>
</evidence>
<sequence length="91" mass="10504">MWRPRWPSDEHRLRRRRAPGSKPDSIDDPSGIGSLHIKSCVGSQTSSRWCGAKILERGSQLRYNPRHLTVVENYEFRPKITHVLLQNGTLI</sequence>
<keyword evidence="3" id="KW-1185">Reference proteome</keyword>
<comment type="caution">
    <text evidence="2">The sequence shown here is derived from an EMBL/GenBank/DDBJ whole genome shotgun (WGS) entry which is preliminary data.</text>
</comment>
<dbReference type="AlphaFoldDB" id="A0A4Y2KRW6"/>